<evidence type="ECO:0000259" key="2">
    <source>
        <dbReference type="Pfam" id="PF18721"/>
    </source>
</evidence>
<dbReference type="HOGENOM" id="CLU_004966_4_0_1"/>
<feature type="domain" description="CxC5 like cysteine cluster associated with KDZ" evidence="1">
    <location>
        <begin position="113"/>
        <end position="215"/>
    </location>
</feature>
<dbReference type="Pfam" id="PF18718">
    <property type="entry name" value="CxC5"/>
    <property type="match status" value="1"/>
</dbReference>
<dbReference type="InterPro" id="IPR040898">
    <property type="entry name" value="CxC6"/>
</dbReference>
<evidence type="ECO:0000313" key="4">
    <source>
        <dbReference type="Proteomes" id="UP000053424"/>
    </source>
</evidence>
<reference evidence="3 4" key="1">
    <citation type="submission" date="2014-04" db="EMBL/GenBank/DDBJ databases">
        <authorList>
            <consortium name="DOE Joint Genome Institute"/>
            <person name="Kuo A."/>
            <person name="Gay G."/>
            <person name="Dore J."/>
            <person name="Kohler A."/>
            <person name="Nagy L.G."/>
            <person name="Floudas D."/>
            <person name="Copeland A."/>
            <person name="Barry K.W."/>
            <person name="Cichocki N."/>
            <person name="Veneault-Fourrey C."/>
            <person name="LaButti K."/>
            <person name="Lindquist E.A."/>
            <person name="Lipzen A."/>
            <person name="Lundell T."/>
            <person name="Morin E."/>
            <person name="Murat C."/>
            <person name="Sun H."/>
            <person name="Tunlid A."/>
            <person name="Henrissat B."/>
            <person name="Grigoriev I.V."/>
            <person name="Hibbett D.S."/>
            <person name="Martin F."/>
            <person name="Nordberg H.P."/>
            <person name="Cantor M.N."/>
            <person name="Hua S.X."/>
        </authorList>
    </citation>
    <scope>NUCLEOTIDE SEQUENCE [LARGE SCALE GENOMIC DNA]</scope>
    <source>
        <strain evidence="4">h7</strain>
    </source>
</reference>
<protein>
    <recommendedName>
        <fullName evidence="5">CxC6 like cysteine cluster associated with KDZ domain-containing protein</fullName>
    </recommendedName>
</protein>
<accession>A0A0C2YND1</accession>
<name>A0A0C2YND1_HEBCY</name>
<keyword evidence="4" id="KW-1185">Reference proteome</keyword>
<gene>
    <name evidence="3" type="ORF">M413DRAFT_408395</name>
</gene>
<dbReference type="Proteomes" id="UP000053424">
    <property type="component" value="Unassembled WGS sequence"/>
</dbReference>
<dbReference type="STRING" id="686832.A0A0C2YND1"/>
<sequence length="636" mass="72474">MYCSPISMNFPSSVPLSIEKLLKFYRLVRLAKPTIECAMLDRALPPQDLPPQIVNILSGAVQASPDIVQSYWQLIKDDIWRGQDDLASNASTDEIELYNMYALPQETSFIPTNPCRTLTNPRTHKATLFTLRNGSLPVYTTSLYCRGPGCNRRYYHNNFVHDASNTRVYYGGVPQFVQVAQHFFMESALLEFFATAKVFGWVSAMNCARIYNTTLSRCDAHIRNNSKAYAGSGYTIFNDGTPGIPAWQTSFQLEDVHVMNGFFLYSVLLDKGERQSILTVNHKEGSQRERLMAVLDERNKRMEGIGQEKYTHACDLCFIVFEDLNGQKMKMQAAVCDGTTIGFPCCAVHDCKLPLINHRRRFCAIHQHKDQQCAVVGCDSPIEDGFRTCLVKEHRALETAYFQKGKALFQLRARLHRAGITVPADSASTEAPVGDDEEVILESCDGKSEGGNRRLQAYFGRRRAHNQQLIMRPCGIILSRATFYGSEAVSAVNKFAKATFPSPESTPEYFIFDNNCKLDAHQRNINDEHFKDTAKPVDVFHFRSKHKESDTHCQRYCNPAAFPEIIKDGKWRFNSSICEQTNEWLGGYQAILRDMEATRFSFYLDEMIKRRNRYMELELQRKGHCPWSIPIGTLFP</sequence>
<organism evidence="3 4">
    <name type="scientific">Hebeloma cylindrosporum</name>
    <dbReference type="NCBI Taxonomy" id="76867"/>
    <lineage>
        <taxon>Eukaryota</taxon>
        <taxon>Fungi</taxon>
        <taxon>Dikarya</taxon>
        <taxon>Basidiomycota</taxon>
        <taxon>Agaricomycotina</taxon>
        <taxon>Agaricomycetes</taxon>
        <taxon>Agaricomycetidae</taxon>
        <taxon>Agaricales</taxon>
        <taxon>Agaricineae</taxon>
        <taxon>Hymenogastraceae</taxon>
        <taxon>Hebeloma</taxon>
    </lineage>
</organism>
<dbReference type="InterPro" id="IPR041539">
    <property type="entry name" value="CxC5"/>
</dbReference>
<reference evidence="4" key="2">
    <citation type="submission" date="2015-01" db="EMBL/GenBank/DDBJ databases">
        <title>Evolutionary Origins and Diversification of the Mycorrhizal Mutualists.</title>
        <authorList>
            <consortium name="DOE Joint Genome Institute"/>
            <consortium name="Mycorrhizal Genomics Consortium"/>
            <person name="Kohler A."/>
            <person name="Kuo A."/>
            <person name="Nagy L.G."/>
            <person name="Floudas D."/>
            <person name="Copeland A."/>
            <person name="Barry K.W."/>
            <person name="Cichocki N."/>
            <person name="Veneault-Fourrey C."/>
            <person name="LaButti K."/>
            <person name="Lindquist E.A."/>
            <person name="Lipzen A."/>
            <person name="Lundell T."/>
            <person name="Morin E."/>
            <person name="Murat C."/>
            <person name="Riley R."/>
            <person name="Ohm R."/>
            <person name="Sun H."/>
            <person name="Tunlid A."/>
            <person name="Henrissat B."/>
            <person name="Grigoriev I.V."/>
            <person name="Hibbett D.S."/>
            <person name="Martin F."/>
        </authorList>
    </citation>
    <scope>NUCLEOTIDE SEQUENCE [LARGE SCALE GENOMIC DNA]</scope>
    <source>
        <strain evidence="4">h7</strain>
    </source>
</reference>
<proteinExistence type="predicted"/>
<dbReference type="EMBL" id="KN831777">
    <property type="protein sequence ID" value="KIM42532.1"/>
    <property type="molecule type" value="Genomic_DNA"/>
</dbReference>
<dbReference type="OrthoDB" id="2501483at2759"/>
<evidence type="ECO:0000259" key="1">
    <source>
        <dbReference type="Pfam" id="PF18718"/>
    </source>
</evidence>
<dbReference type="AlphaFoldDB" id="A0A0C2YND1"/>
<evidence type="ECO:0008006" key="5">
    <source>
        <dbReference type="Google" id="ProtNLM"/>
    </source>
</evidence>
<feature type="domain" description="CxC6 like cysteine cluster associated with KDZ" evidence="2">
    <location>
        <begin position="335"/>
        <end position="399"/>
    </location>
</feature>
<evidence type="ECO:0000313" key="3">
    <source>
        <dbReference type="EMBL" id="KIM42532.1"/>
    </source>
</evidence>
<dbReference type="Pfam" id="PF18721">
    <property type="entry name" value="CxC6"/>
    <property type="match status" value="1"/>
</dbReference>